<dbReference type="EMBL" id="CDMZ01001004">
    <property type="protein sequence ID" value="CEM25475.1"/>
    <property type="molecule type" value="Genomic_DNA"/>
</dbReference>
<feature type="repeat" description="ANK" evidence="3">
    <location>
        <begin position="339"/>
        <end position="364"/>
    </location>
</feature>
<dbReference type="Pfam" id="PF12796">
    <property type="entry name" value="Ank_2"/>
    <property type="match status" value="2"/>
</dbReference>
<dbReference type="PANTHER" id="PTHR24188">
    <property type="entry name" value="ANKYRIN REPEAT PROTEIN"/>
    <property type="match status" value="1"/>
</dbReference>
<dbReference type="Pfam" id="PF00023">
    <property type="entry name" value="Ank"/>
    <property type="match status" value="1"/>
</dbReference>
<evidence type="ECO:0000256" key="1">
    <source>
        <dbReference type="ARBA" id="ARBA00022737"/>
    </source>
</evidence>
<dbReference type="PhylomeDB" id="A0A0G4G9T6"/>
<keyword evidence="2 3" id="KW-0040">ANK repeat</keyword>
<dbReference type="VEuPathDB" id="CryptoDB:Cvel_4385"/>
<feature type="repeat" description="ANK" evidence="3">
    <location>
        <begin position="240"/>
        <end position="272"/>
    </location>
</feature>
<dbReference type="SMART" id="SM00248">
    <property type="entry name" value="ANK"/>
    <property type="match status" value="6"/>
</dbReference>
<dbReference type="SUPFAM" id="SSF48403">
    <property type="entry name" value="Ankyrin repeat"/>
    <property type="match status" value="1"/>
</dbReference>
<organism evidence="5">
    <name type="scientific">Chromera velia CCMP2878</name>
    <dbReference type="NCBI Taxonomy" id="1169474"/>
    <lineage>
        <taxon>Eukaryota</taxon>
        <taxon>Sar</taxon>
        <taxon>Alveolata</taxon>
        <taxon>Colpodellida</taxon>
        <taxon>Chromeraceae</taxon>
        <taxon>Chromera</taxon>
    </lineage>
</organism>
<reference evidence="5" key="1">
    <citation type="submission" date="2014-11" db="EMBL/GenBank/DDBJ databases">
        <authorList>
            <person name="Otto D Thomas"/>
            <person name="Naeem Raeece"/>
        </authorList>
    </citation>
    <scope>NUCLEOTIDE SEQUENCE</scope>
</reference>
<keyword evidence="1" id="KW-0677">Repeat</keyword>
<feature type="repeat" description="ANK" evidence="3">
    <location>
        <begin position="207"/>
        <end position="239"/>
    </location>
</feature>
<dbReference type="PROSITE" id="PS50088">
    <property type="entry name" value="ANK_REPEAT"/>
    <property type="match status" value="5"/>
</dbReference>
<evidence type="ECO:0000256" key="3">
    <source>
        <dbReference type="PROSITE-ProRule" id="PRU00023"/>
    </source>
</evidence>
<sequence length="364" mass="40398">MKVFSVQDASTVVRVRRPEWESGCLPASPREFLEQLGDGGVVSSGDSRGSFDFSSRLLTWTRDGTKHFEVASETDEALEVLGQALKDMQDPQYLDVPACETGETEATGVSADCLQIVIKPKDSLSCGFSVCKERDAEMAQLRQESAEKDREMAQLRQEMEKVTETLSHLTQVYHCPQEIVHEARQGNVEAIKAFLEKGGKVNTSDEDGYSLLWASASACQLETAKLLLERGARVDAPNKYGRTPLWEAASKGHLPTVKLLVEKGTTVDFADYNGQTPLWRAAFKGHLQTVRFLVEKGAKVEKCTVNGETPLMRAAFEGHLETVKYLFEKGAKVDRKDKDGLTPLWFAERKNHHEVAAFLRSKGA</sequence>
<dbReference type="PROSITE" id="PS50297">
    <property type="entry name" value="ANK_REP_REGION"/>
    <property type="match status" value="4"/>
</dbReference>
<accession>A0A0G4G9T6</accession>
<evidence type="ECO:0000256" key="4">
    <source>
        <dbReference type="SAM" id="Coils"/>
    </source>
</evidence>
<dbReference type="PANTHER" id="PTHR24188:SF29">
    <property type="entry name" value="GH09064P"/>
    <property type="match status" value="1"/>
</dbReference>
<dbReference type="AlphaFoldDB" id="A0A0G4G9T6"/>
<protein>
    <submittedName>
        <fullName evidence="5">Uncharacterized protein</fullName>
    </submittedName>
</protein>
<keyword evidence="4" id="KW-0175">Coiled coil</keyword>
<proteinExistence type="predicted"/>
<dbReference type="InterPro" id="IPR036770">
    <property type="entry name" value="Ankyrin_rpt-contain_sf"/>
</dbReference>
<feature type="repeat" description="ANK" evidence="3">
    <location>
        <begin position="306"/>
        <end position="338"/>
    </location>
</feature>
<dbReference type="Gene3D" id="1.25.40.20">
    <property type="entry name" value="Ankyrin repeat-containing domain"/>
    <property type="match status" value="3"/>
</dbReference>
<feature type="coiled-coil region" evidence="4">
    <location>
        <begin position="131"/>
        <end position="172"/>
    </location>
</feature>
<feature type="repeat" description="ANK" evidence="3">
    <location>
        <begin position="273"/>
        <end position="305"/>
    </location>
</feature>
<evidence type="ECO:0000256" key="2">
    <source>
        <dbReference type="ARBA" id="ARBA00023043"/>
    </source>
</evidence>
<name>A0A0G4G9T6_9ALVE</name>
<evidence type="ECO:0000313" key="5">
    <source>
        <dbReference type="EMBL" id="CEM25475.1"/>
    </source>
</evidence>
<dbReference type="InterPro" id="IPR002110">
    <property type="entry name" value="Ankyrin_rpt"/>
</dbReference>
<gene>
    <name evidence="5" type="ORF">Cvel_4385</name>
</gene>